<proteinExistence type="predicted"/>
<evidence type="ECO:0000256" key="1">
    <source>
        <dbReference type="SAM" id="Phobius"/>
    </source>
</evidence>
<dbReference type="InterPro" id="IPR040442">
    <property type="entry name" value="Pyrv_kinase-like_dom_sf"/>
</dbReference>
<dbReference type="OrthoDB" id="9780430at2"/>
<keyword evidence="2" id="KW-0670">Pyruvate</keyword>
<dbReference type="InterPro" id="IPR015813">
    <property type="entry name" value="Pyrv/PenolPyrv_kinase-like_dom"/>
</dbReference>
<keyword evidence="3" id="KW-1185">Reference proteome</keyword>
<dbReference type="SUPFAM" id="SSF51621">
    <property type="entry name" value="Phosphoenolpyruvate/pyruvate domain"/>
    <property type="match status" value="1"/>
</dbReference>
<keyword evidence="2" id="KW-0456">Lyase</keyword>
<dbReference type="Proteomes" id="UP000305792">
    <property type="component" value="Unassembled WGS sequence"/>
</dbReference>
<accession>A0A4S8PW15</accession>
<dbReference type="GO" id="GO:0016829">
    <property type="term" value="F:lyase activity"/>
    <property type="evidence" value="ECO:0007669"/>
    <property type="project" value="UniProtKB-KW"/>
</dbReference>
<name>A0A4S8PW15_9ACTN</name>
<evidence type="ECO:0000313" key="2">
    <source>
        <dbReference type="EMBL" id="THV32074.1"/>
    </source>
</evidence>
<sequence>MSDRVEDFRAAHVPGRPLLLPNAWDGASAAALFAAGFAAIGTTSLGVAAAAGLPDGTGAARGRTVELARLLAPLGAVTVDIEAGFGSDPGEVADLAEELAGFGVVGVNLEDGRPDGTLADPDRHAALVAAVKARCPRLFLNARTDAYWLGAPGPLPVSIERAAVYIGSGADGVFVPGATDPADIAVLTARIGAPVNLLFSPAGPDLRALAALGAARVSTGSLLFRAALGAAVRAAEDVAAGRPVAVEVPSYEEVQRLTA</sequence>
<protein>
    <submittedName>
        <fullName evidence="2">Isocitrate lyase/phosphoenolpyruvate mutase family protein</fullName>
    </submittedName>
</protein>
<keyword evidence="1" id="KW-0812">Transmembrane</keyword>
<keyword evidence="1" id="KW-1133">Transmembrane helix</keyword>
<dbReference type="AlphaFoldDB" id="A0A4S8PW15"/>
<dbReference type="CDD" id="cd00377">
    <property type="entry name" value="ICL_PEPM"/>
    <property type="match status" value="1"/>
</dbReference>
<keyword evidence="1" id="KW-0472">Membrane</keyword>
<organism evidence="2 3">
    <name type="scientific">Glycomyces paridis</name>
    <dbReference type="NCBI Taxonomy" id="2126555"/>
    <lineage>
        <taxon>Bacteria</taxon>
        <taxon>Bacillati</taxon>
        <taxon>Actinomycetota</taxon>
        <taxon>Actinomycetes</taxon>
        <taxon>Glycomycetales</taxon>
        <taxon>Glycomycetaceae</taxon>
        <taxon>Glycomyces</taxon>
    </lineage>
</organism>
<comment type="caution">
    <text evidence="2">The sequence shown here is derived from an EMBL/GenBank/DDBJ whole genome shotgun (WGS) entry which is preliminary data.</text>
</comment>
<dbReference type="InterPro" id="IPR039556">
    <property type="entry name" value="ICL/PEPM"/>
</dbReference>
<dbReference type="RefSeq" id="WP_136527848.1">
    <property type="nucleotide sequence ID" value="NZ_STGX01000001.1"/>
</dbReference>
<evidence type="ECO:0000313" key="3">
    <source>
        <dbReference type="Proteomes" id="UP000305792"/>
    </source>
</evidence>
<dbReference type="EMBL" id="STGX01000001">
    <property type="protein sequence ID" value="THV32074.1"/>
    <property type="molecule type" value="Genomic_DNA"/>
</dbReference>
<feature type="transmembrane region" description="Helical" evidence="1">
    <location>
        <begin position="29"/>
        <end position="53"/>
    </location>
</feature>
<gene>
    <name evidence="2" type="ORF">E9998_01065</name>
</gene>
<dbReference type="PANTHER" id="PTHR42905:SF16">
    <property type="entry name" value="CARBOXYPHOSPHONOENOLPYRUVATE PHOSPHONOMUTASE-LIKE PROTEIN (AFU_ORTHOLOGUE AFUA_5G07230)"/>
    <property type="match status" value="1"/>
</dbReference>
<dbReference type="Gene3D" id="3.20.20.60">
    <property type="entry name" value="Phosphoenolpyruvate-binding domains"/>
    <property type="match status" value="1"/>
</dbReference>
<dbReference type="PANTHER" id="PTHR42905">
    <property type="entry name" value="PHOSPHOENOLPYRUVATE CARBOXYLASE"/>
    <property type="match status" value="1"/>
</dbReference>
<reference evidence="2 3" key="1">
    <citation type="journal article" date="2018" name="Int. J. Syst. Evol. Microbiol.">
        <title>Glycomyces paridis sp. nov., isolated from the medicinal plant Paris polyphylla.</title>
        <authorList>
            <person name="Fang X.M."/>
            <person name="Bai J.L."/>
            <person name="Su J."/>
            <person name="Zhao L.L."/>
            <person name="Liu H.Y."/>
            <person name="Ma B.P."/>
            <person name="Zhang Y.Q."/>
            <person name="Yu L.Y."/>
        </authorList>
    </citation>
    <scope>NUCLEOTIDE SEQUENCE [LARGE SCALE GENOMIC DNA]</scope>
    <source>
        <strain evidence="2 3">CPCC 204357</strain>
    </source>
</reference>
<dbReference type="Pfam" id="PF13714">
    <property type="entry name" value="PEP_mutase"/>
    <property type="match status" value="1"/>
</dbReference>